<comment type="caution">
    <text evidence="1">The sequence shown here is derived from an EMBL/GenBank/DDBJ whole genome shotgun (WGS) entry which is preliminary data.</text>
</comment>
<reference evidence="1" key="3">
    <citation type="submission" date="2023-05" db="EMBL/GenBank/DDBJ databases">
        <authorList>
            <person name="Smith C.H."/>
        </authorList>
    </citation>
    <scope>NUCLEOTIDE SEQUENCE</scope>
    <source>
        <strain evidence="1">CHS0354</strain>
        <tissue evidence="1">Mantle</tissue>
    </source>
</reference>
<dbReference type="AlphaFoldDB" id="A0AAE0TJ99"/>
<accession>A0AAE0TJ99</accession>
<dbReference type="EMBL" id="JAEAOA010000055">
    <property type="protein sequence ID" value="KAK3610968.1"/>
    <property type="molecule type" value="Genomic_DNA"/>
</dbReference>
<evidence type="ECO:0000313" key="1">
    <source>
        <dbReference type="EMBL" id="KAK3610968.1"/>
    </source>
</evidence>
<evidence type="ECO:0000313" key="2">
    <source>
        <dbReference type="Proteomes" id="UP001195483"/>
    </source>
</evidence>
<name>A0AAE0TJ99_9BIVA</name>
<proteinExistence type="predicted"/>
<reference evidence="1" key="2">
    <citation type="journal article" date="2021" name="Genome Biol. Evol.">
        <title>Developing a high-quality reference genome for a parasitic bivalve with doubly uniparental inheritance (Bivalvia: Unionida).</title>
        <authorList>
            <person name="Smith C.H."/>
        </authorList>
    </citation>
    <scope>NUCLEOTIDE SEQUENCE</scope>
    <source>
        <strain evidence="1">CHS0354</strain>
        <tissue evidence="1">Mantle</tissue>
    </source>
</reference>
<organism evidence="1 2">
    <name type="scientific">Potamilus streckersoni</name>
    <dbReference type="NCBI Taxonomy" id="2493646"/>
    <lineage>
        <taxon>Eukaryota</taxon>
        <taxon>Metazoa</taxon>
        <taxon>Spiralia</taxon>
        <taxon>Lophotrochozoa</taxon>
        <taxon>Mollusca</taxon>
        <taxon>Bivalvia</taxon>
        <taxon>Autobranchia</taxon>
        <taxon>Heteroconchia</taxon>
        <taxon>Palaeoheterodonta</taxon>
        <taxon>Unionida</taxon>
        <taxon>Unionoidea</taxon>
        <taxon>Unionidae</taxon>
        <taxon>Ambleminae</taxon>
        <taxon>Lampsilini</taxon>
        <taxon>Potamilus</taxon>
    </lineage>
</organism>
<dbReference type="Proteomes" id="UP001195483">
    <property type="component" value="Unassembled WGS sequence"/>
</dbReference>
<feature type="non-terminal residue" evidence="1">
    <location>
        <position position="89"/>
    </location>
</feature>
<reference evidence="1" key="1">
    <citation type="journal article" date="2021" name="Genome Biol. Evol.">
        <title>A High-Quality Reference Genome for a Parasitic Bivalve with Doubly Uniparental Inheritance (Bivalvia: Unionida).</title>
        <authorList>
            <person name="Smith C.H."/>
        </authorList>
    </citation>
    <scope>NUCLEOTIDE SEQUENCE</scope>
    <source>
        <strain evidence="1">CHS0354</strain>
    </source>
</reference>
<sequence>MACPLGGMPHSTRCHTHWEGCLMRLDGMPIREGCLIHFNVVSIRRDDSKPLEGMPHSTRCHAHYEGCLIRLDIMPIRMDALFTSMSCLL</sequence>
<protein>
    <submittedName>
        <fullName evidence="1">Uncharacterized protein</fullName>
    </submittedName>
</protein>
<keyword evidence="2" id="KW-1185">Reference proteome</keyword>
<gene>
    <name evidence="1" type="ORF">CHS0354_000152</name>
</gene>